<organism evidence="5 6">
    <name type="scientific">Phytopseudomonas daroniae</name>
    <dbReference type="NCBI Taxonomy" id="2487519"/>
    <lineage>
        <taxon>Bacteria</taxon>
        <taxon>Pseudomonadati</taxon>
        <taxon>Pseudomonadota</taxon>
        <taxon>Gammaproteobacteria</taxon>
        <taxon>Pseudomonadales</taxon>
        <taxon>Pseudomonadaceae</taxon>
        <taxon>Phytopseudomonas</taxon>
    </lineage>
</organism>
<proteinExistence type="predicted"/>
<keyword evidence="4" id="KW-1133">Transmembrane helix</keyword>
<dbReference type="SUPFAM" id="SSF53335">
    <property type="entry name" value="S-adenosyl-L-methionine-dependent methyltransferases"/>
    <property type="match status" value="1"/>
</dbReference>
<keyword evidence="1 5" id="KW-0489">Methyltransferase</keyword>
<feature type="transmembrane region" description="Helical" evidence="4">
    <location>
        <begin position="15"/>
        <end position="37"/>
    </location>
</feature>
<dbReference type="OrthoDB" id="5611641at2"/>
<feature type="transmembrane region" description="Helical" evidence="4">
    <location>
        <begin position="49"/>
        <end position="67"/>
    </location>
</feature>
<dbReference type="PANTHER" id="PTHR13610:SF11">
    <property type="entry name" value="METHYLTRANSFERASE DOMAIN-CONTAINING PROTEIN"/>
    <property type="match status" value="1"/>
</dbReference>
<comment type="caution">
    <text evidence="5">The sequence shown here is derived from an EMBL/GenBank/DDBJ whole genome shotgun (WGS) entry which is preliminary data.</text>
</comment>
<protein>
    <submittedName>
        <fullName evidence="5">Trans-aconitate methyltransferase</fullName>
    </submittedName>
</protein>
<dbReference type="PANTHER" id="PTHR13610">
    <property type="entry name" value="METHYLTRANSFERASE DOMAIN-CONTAINING PROTEIN"/>
    <property type="match status" value="1"/>
</dbReference>
<evidence type="ECO:0000256" key="2">
    <source>
        <dbReference type="ARBA" id="ARBA00022679"/>
    </source>
</evidence>
<dbReference type="GO" id="GO:0032259">
    <property type="term" value="P:methylation"/>
    <property type="evidence" value="ECO:0007669"/>
    <property type="project" value="UniProtKB-KW"/>
</dbReference>
<evidence type="ECO:0000256" key="1">
    <source>
        <dbReference type="ARBA" id="ARBA00022603"/>
    </source>
</evidence>
<dbReference type="CDD" id="cd02440">
    <property type="entry name" value="AdoMet_MTases"/>
    <property type="match status" value="1"/>
</dbReference>
<gene>
    <name evidence="5" type="ORF">DNK06_00555</name>
</gene>
<keyword evidence="2 5" id="KW-0808">Transferase</keyword>
<dbReference type="Gene3D" id="3.40.50.150">
    <property type="entry name" value="Vaccinia Virus protein VP39"/>
    <property type="match status" value="1"/>
</dbReference>
<sequence>MAVFHRALCRLGERYPALLALLIQLVVTLCMGLAIIAAAHLSSWRPSPLVAGLLHGLLAASLARWLGLSRWWWWLNLAFVPCLLLASGAPLPSWLFLVGFVLLLLLNWNSFAERVPLYLTGAGSRRELARLLEERGEHFAFVDLGCGPAGTLLWLARRFPQAQFTGVETAPLSYAIARLRSIGQRNCRIRYENLWRSDLAVVDVAYCFLSPAPMSALWGKARAELPAGAWLISNTFEIPGVAAQRVVELKDWRDSRLLLWEIGSQAIEKLPALPSRR</sequence>
<dbReference type="InterPro" id="IPR029063">
    <property type="entry name" value="SAM-dependent_MTases_sf"/>
</dbReference>
<reference evidence="5 6" key="1">
    <citation type="submission" date="2018-06" db="EMBL/GenBank/DDBJ databases">
        <title>Three novel Pseudomonas species isolated from symptomatic oak.</title>
        <authorList>
            <person name="Bueno-Gonzalez V."/>
            <person name="Brady C."/>
        </authorList>
    </citation>
    <scope>NUCLEOTIDE SEQUENCE [LARGE SCALE GENOMIC DNA]</scope>
    <source>
        <strain evidence="5 6">P9A</strain>
    </source>
</reference>
<keyword evidence="4" id="KW-0472">Membrane</keyword>
<evidence type="ECO:0000313" key="5">
    <source>
        <dbReference type="EMBL" id="TBU83916.1"/>
    </source>
</evidence>
<evidence type="ECO:0000256" key="4">
    <source>
        <dbReference type="SAM" id="Phobius"/>
    </source>
</evidence>
<keyword evidence="6" id="KW-1185">Reference proteome</keyword>
<dbReference type="EMBL" id="QJUI01000001">
    <property type="protein sequence ID" value="TBU83916.1"/>
    <property type="molecule type" value="Genomic_DNA"/>
</dbReference>
<evidence type="ECO:0000256" key="3">
    <source>
        <dbReference type="ARBA" id="ARBA00022691"/>
    </source>
</evidence>
<evidence type="ECO:0000313" key="6">
    <source>
        <dbReference type="Proteomes" id="UP000292302"/>
    </source>
</evidence>
<dbReference type="AlphaFoldDB" id="A0A4Q9QSZ5"/>
<dbReference type="GO" id="GO:0016279">
    <property type="term" value="F:protein-lysine N-methyltransferase activity"/>
    <property type="evidence" value="ECO:0007669"/>
    <property type="project" value="InterPro"/>
</dbReference>
<keyword evidence="4" id="KW-0812">Transmembrane</keyword>
<dbReference type="RefSeq" id="WP_131178101.1">
    <property type="nucleotide sequence ID" value="NZ_QJUI01000001.1"/>
</dbReference>
<name>A0A4Q9QSZ5_9GAMM</name>
<keyword evidence="3" id="KW-0949">S-adenosyl-L-methionine</keyword>
<dbReference type="InterPro" id="IPR026170">
    <property type="entry name" value="FAM173A/B"/>
</dbReference>
<feature type="transmembrane region" description="Helical" evidence="4">
    <location>
        <begin position="73"/>
        <end position="106"/>
    </location>
</feature>
<dbReference type="Proteomes" id="UP000292302">
    <property type="component" value="Unassembled WGS sequence"/>
</dbReference>
<accession>A0A4Q9QSZ5</accession>